<dbReference type="Proteomes" id="UP000010471">
    <property type="component" value="Chromosome"/>
</dbReference>
<evidence type="ECO:0000313" key="1">
    <source>
        <dbReference type="EMBL" id="AFZ20213.1"/>
    </source>
</evidence>
<keyword evidence="2" id="KW-1185">Reference proteome</keyword>
<sequence length="247" mass="29288">MLVVFKCYKLENECKNLMSSNTVKLSLGDGMCAIARESKSNSLTPSKSKDLAITNLLGQFPQQIIEKYLKKFHINKELNDFVLRDYVKQFYVHLAQDLRTHSDAHYELSLRLVSNQKETNHIFYYILGFEILQMIFQMSWLQHERLYGLQKNQDSFINNYIKPIQNTHRINGIIVPRHENIFFAKRNYFVKKPCIKEKKLTELVMATFTTDTVKHLGFLMIRHLNFLVFDYAYIFNEEPETLFCCNF</sequence>
<evidence type="ECO:0008006" key="3">
    <source>
        <dbReference type="Google" id="ProtNLM"/>
    </source>
</evidence>
<dbReference type="EMBL" id="CP003630">
    <property type="protein sequence ID" value="AFZ20213.1"/>
    <property type="molecule type" value="Genomic_DNA"/>
</dbReference>
<accession>K9WJ54</accession>
<dbReference type="AlphaFoldDB" id="K9WJ54"/>
<name>K9WJ54_9CYAN</name>
<gene>
    <name evidence="1" type="ORF">Mic7113_4527</name>
</gene>
<protein>
    <recommendedName>
        <fullName evidence="3">Cobyrinic acid a,c-diamide synthase</fullName>
    </recommendedName>
</protein>
<reference evidence="1 2" key="1">
    <citation type="submission" date="2012-06" db="EMBL/GenBank/DDBJ databases">
        <title>Finished chromosome of genome of Microcoleus sp. PCC 7113.</title>
        <authorList>
            <consortium name="US DOE Joint Genome Institute"/>
            <person name="Gugger M."/>
            <person name="Coursin T."/>
            <person name="Rippka R."/>
            <person name="Tandeau De Marsac N."/>
            <person name="Huntemann M."/>
            <person name="Wei C.-L."/>
            <person name="Han J."/>
            <person name="Detter J.C."/>
            <person name="Han C."/>
            <person name="Tapia R."/>
            <person name="Chen A."/>
            <person name="Kyrpides N."/>
            <person name="Mavromatis K."/>
            <person name="Markowitz V."/>
            <person name="Szeto E."/>
            <person name="Ivanova N."/>
            <person name="Pagani I."/>
            <person name="Pati A."/>
            <person name="Goodwin L."/>
            <person name="Nordberg H.P."/>
            <person name="Cantor M.N."/>
            <person name="Hua S.X."/>
            <person name="Woyke T."/>
            <person name="Kerfeld C.A."/>
        </authorList>
    </citation>
    <scope>NUCLEOTIDE SEQUENCE [LARGE SCALE GENOMIC DNA]</scope>
    <source>
        <strain evidence="1 2">PCC 7113</strain>
    </source>
</reference>
<dbReference type="HOGENOM" id="CLU_1015091_0_0_3"/>
<organism evidence="1 2">
    <name type="scientific">Allocoleopsis franciscana PCC 7113</name>
    <dbReference type="NCBI Taxonomy" id="1173027"/>
    <lineage>
        <taxon>Bacteria</taxon>
        <taxon>Bacillati</taxon>
        <taxon>Cyanobacteriota</taxon>
        <taxon>Cyanophyceae</taxon>
        <taxon>Coleofasciculales</taxon>
        <taxon>Coleofasciculaceae</taxon>
        <taxon>Allocoleopsis</taxon>
        <taxon>Allocoleopsis franciscana</taxon>
    </lineage>
</organism>
<dbReference type="eggNOG" id="ENOG502Z9BB">
    <property type="taxonomic scope" value="Bacteria"/>
</dbReference>
<proteinExistence type="predicted"/>
<evidence type="ECO:0000313" key="2">
    <source>
        <dbReference type="Proteomes" id="UP000010471"/>
    </source>
</evidence>
<dbReference type="KEGG" id="mic:Mic7113_4527"/>